<dbReference type="SMART" id="SM00829">
    <property type="entry name" value="PKS_ER"/>
    <property type="match status" value="1"/>
</dbReference>
<evidence type="ECO:0000256" key="4">
    <source>
        <dbReference type="ARBA" id="ARBA00022833"/>
    </source>
</evidence>
<evidence type="ECO:0000256" key="5">
    <source>
        <dbReference type="ARBA" id="ARBA00023002"/>
    </source>
</evidence>
<dbReference type="EC" id="1.1.1.1" evidence="9"/>
<dbReference type="PROSITE" id="PS00059">
    <property type="entry name" value="ADH_ZINC"/>
    <property type="match status" value="1"/>
</dbReference>
<dbReference type="RefSeq" id="WP_179643969.1">
    <property type="nucleotide sequence ID" value="NZ_BAAAYY010000016.1"/>
</dbReference>
<comment type="cofactor">
    <cofactor evidence="1 7">
        <name>Zn(2+)</name>
        <dbReference type="ChEBI" id="CHEBI:29105"/>
    </cofactor>
</comment>
<evidence type="ECO:0000256" key="1">
    <source>
        <dbReference type="ARBA" id="ARBA00001947"/>
    </source>
</evidence>
<gene>
    <name evidence="9" type="ORF">HDA32_003251</name>
</gene>
<dbReference type="EC" id="1.1.1.284" evidence="9"/>
<dbReference type="GO" id="GO:0005829">
    <property type="term" value="C:cytosol"/>
    <property type="evidence" value="ECO:0007669"/>
    <property type="project" value="TreeGrafter"/>
</dbReference>
<dbReference type="InterPro" id="IPR013154">
    <property type="entry name" value="ADH-like_N"/>
</dbReference>
<comment type="caution">
    <text evidence="9">The sequence shown here is derived from an EMBL/GenBank/DDBJ whole genome shotgun (WGS) entry which is preliminary data.</text>
</comment>
<dbReference type="Gene3D" id="3.90.180.10">
    <property type="entry name" value="Medium-chain alcohol dehydrogenases, catalytic domain"/>
    <property type="match status" value="1"/>
</dbReference>
<dbReference type="Proteomes" id="UP000589036">
    <property type="component" value="Unassembled WGS sequence"/>
</dbReference>
<dbReference type="SUPFAM" id="SSF51735">
    <property type="entry name" value="NAD(P)-binding Rossmann-fold domains"/>
    <property type="match status" value="1"/>
</dbReference>
<dbReference type="InterPro" id="IPR011032">
    <property type="entry name" value="GroES-like_sf"/>
</dbReference>
<feature type="domain" description="Enoyl reductase (ER)" evidence="8">
    <location>
        <begin position="14"/>
        <end position="360"/>
    </location>
</feature>
<keyword evidence="5 9" id="KW-0560">Oxidoreductase</keyword>
<sequence>MTTTVQAVVLPKAGTPPHIGELLLPAPGPGEVRVRLAAAGVCHSDLSLANGTLPQPAPAVLGHEGAGTVVEVGPEVSGVAPGQRVILNWAPACRACWFCRHDEPYLCEHALDGGRRSYATLSDGTPVHPGLGVGTFAEETVVPENAVVPLPDGIPLHTAALLGCAVLTGVGAVANSARVRPGESVAVVGLGGVGLAVLQGARLAGAGPIIAVDVSEAKKDLALELGATHFVPVTDDLGTEVRALTEGRGADHAFEVVGSSAAIRSAWSVTRRGGTTTVVGAGAKDDLLHLSALEIFHFARTLRGCVYGSCDPERDVPVLAGHVRDGAIDLGTMVTDEITLGEVPDAFQRMLEGRGARSLIRFDRS</sequence>
<evidence type="ECO:0000256" key="7">
    <source>
        <dbReference type="RuleBase" id="RU361277"/>
    </source>
</evidence>
<dbReference type="InterPro" id="IPR020843">
    <property type="entry name" value="ER"/>
</dbReference>
<evidence type="ECO:0000256" key="6">
    <source>
        <dbReference type="ARBA" id="ARBA00023027"/>
    </source>
</evidence>
<dbReference type="InterPro" id="IPR036291">
    <property type="entry name" value="NAD(P)-bd_dom_sf"/>
</dbReference>
<dbReference type="GO" id="GO:0004022">
    <property type="term" value="F:alcohol dehydrogenase (NAD+) activity"/>
    <property type="evidence" value="ECO:0007669"/>
    <property type="project" value="UniProtKB-EC"/>
</dbReference>
<dbReference type="Gene3D" id="3.40.50.720">
    <property type="entry name" value="NAD(P)-binding Rossmann-like Domain"/>
    <property type="match status" value="1"/>
</dbReference>
<keyword evidence="3 7" id="KW-0479">Metal-binding</keyword>
<organism evidence="9 10">
    <name type="scientific">Spinactinospora alkalitolerans</name>
    <dbReference type="NCBI Taxonomy" id="687207"/>
    <lineage>
        <taxon>Bacteria</taxon>
        <taxon>Bacillati</taxon>
        <taxon>Actinomycetota</taxon>
        <taxon>Actinomycetes</taxon>
        <taxon>Streptosporangiales</taxon>
        <taxon>Nocardiopsidaceae</taxon>
        <taxon>Spinactinospora</taxon>
    </lineage>
</organism>
<comment type="similarity">
    <text evidence="2 7">Belongs to the zinc-containing alcohol dehydrogenase family.</text>
</comment>
<dbReference type="AlphaFoldDB" id="A0A852TWM7"/>
<proteinExistence type="inferred from homology"/>
<dbReference type="Pfam" id="PF00107">
    <property type="entry name" value="ADH_zinc_N"/>
    <property type="match status" value="1"/>
</dbReference>
<keyword evidence="10" id="KW-1185">Reference proteome</keyword>
<keyword evidence="4 7" id="KW-0862">Zinc</keyword>
<dbReference type="InterPro" id="IPR002328">
    <property type="entry name" value="ADH_Zn_CS"/>
</dbReference>
<dbReference type="Pfam" id="PF08240">
    <property type="entry name" value="ADH_N"/>
    <property type="match status" value="1"/>
</dbReference>
<dbReference type="EMBL" id="JACCCC010000001">
    <property type="protein sequence ID" value="NYE48131.1"/>
    <property type="molecule type" value="Genomic_DNA"/>
</dbReference>
<dbReference type="InterPro" id="IPR013149">
    <property type="entry name" value="ADH-like_C"/>
</dbReference>
<accession>A0A852TWM7</accession>
<dbReference type="PANTHER" id="PTHR43880">
    <property type="entry name" value="ALCOHOL DEHYDROGENASE"/>
    <property type="match status" value="1"/>
</dbReference>
<dbReference type="PANTHER" id="PTHR43880:SF12">
    <property type="entry name" value="ALCOHOL DEHYDROGENASE CLASS-3"/>
    <property type="match status" value="1"/>
</dbReference>
<dbReference type="GO" id="GO:0046294">
    <property type="term" value="P:formaldehyde catabolic process"/>
    <property type="evidence" value="ECO:0007669"/>
    <property type="project" value="TreeGrafter"/>
</dbReference>
<keyword evidence="6" id="KW-0520">NAD</keyword>
<dbReference type="FunFam" id="3.40.50.720:FF:000003">
    <property type="entry name" value="S-(hydroxymethyl)glutathione dehydrogenase"/>
    <property type="match status" value="1"/>
</dbReference>
<reference evidence="9 10" key="1">
    <citation type="submission" date="2020-07" db="EMBL/GenBank/DDBJ databases">
        <title>Sequencing the genomes of 1000 actinobacteria strains.</title>
        <authorList>
            <person name="Klenk H.-P."/>
        </authorList>
    </citation>
    <scope>NUCLEOTIDE SEQUENCE [LARGE SCALE GENOMIC DNA]</scope>
    <source>
        <strain evidence="9 10">CXB654</strain>
    </source>
</reference>
<evidence type="ECO:0000259" key="8">
    <source>
        <dbReference type="SMART" id="SM00829"/>
    </source>
</evidence>
<evidence type="ECO:0000256" key="3">
    <source>
        <dbReference type="ARBA" id="ARBA00022723"/>
    </source>
</evidence>
<dbReference type="SUPFAM" id="SSF50129">
    <property type="entry name" value="GroES-like"/>
    <property type="match status" value="1"/>
</dbReference>
<dbReference type="GO" id="GO:0008270">
    <property type="term" value="F:zinc ion binding"/>
    <property type="evidence" value="ECO:0007669"/>
    <property type="project" value="InterPro"/>
</dbReference>
<evidence type="ECO:0000256" key="2">
    <source>
        <dbReference type="ARBA" id="ARBA00008072"/>
    </source>
</evidence>
<dbReference type="GO" id="GO:0051903">
    <property type="term" value="F:S-(hydroxymethyl)glutathione dehydrogenase [NAD(P)+] activity"/>
    <property type="evidence" value="ECO:0007669"/>
    <property type="project" value="UniProtKB-EC"/>
</dbReference>
<dbReference type="CDD" id="cd08279">
    <property type="entry name" value="Zn_ADH_class_III"/>
    <property type="match status" value="1"/>
</dbReference>
<name>A0A852TWM7_9ACTN</name>
<evidence type="ECO:0000313" key="10">
    <source>
        <dbReference type="Proteomes" id="UP000589036"/>
    </source>
</evidence>
<protein>
    <submittedName>
        <fullName evidence="9">S-(Hydroxymethyl)glutathione dehydrogenase/alcohol dehydrogenase</fullName>
        <ecNumber evidence="9">1.1.1.1</ecNumber>
        <ecNumber evidence="9">1.1.1.284</ecNumber>
    </submittedName>
</protein>
<evidence type="ECO:0000313" key="9">
    <source>
        <dbReference type="EMBL" id="NYE48131.1"/>
    </source>
</evidence>